<proteinExistence type="predicted"/>
<feature type="signal peptide" evidence="1">
    <location>
        <begin position="1"/>
        <end position="33"/>
    </location>
</feature>
<reference evidence="2" key="1">
    <citation type="submission" date="2020-08" db="EMBL/GenBank/DDBJ databases">
        <title>Multicomponent nature underlies the extraordinary mechanical properties of spider dragline silk.</title>
        <authorList>
            <person name="Kono N."/>
            <person name="Nakamura H."/>
            <person name="Mori M."/>
            <person name="Yoshida Y."/>
            <person name="Ohtoshi R."/>
            <person name="Malay A.D."/>
            <person name="Moran D.A.P."/>
            <person name="Tomita M."/>
            <person name="Numata K."/>
            <person name="Arakawa K."/>
        </authorList>
    </citation>
    <scope>NUCLEOTIDE SEQUENCE</scope>
</reference>
<dbReference type="Proteomes" id="UP000887013">
    <property type="component" value="Unassembled WGS sequence"/>
</dbReference>
<protein>
    <submittedName>
        <fullName evidence="2">Uncharacterized protein</fullName>
    </submittedName>
</protein>
<accession>A0A8X6NJ15</accession>
<dbReference type="AlphaFoldDB" id="A0A8X6NJ15"/>
<keyword evidence="1" id="KW-0732">Signal</keyword>
<sequence>MTFLLAHNLSAPSFSLLSFVLVLLSANSPFTAASGFDHSYLSHCHNGFKRLSGSGSFIEDSKEYEQRVRMPNNEETVLDLVQNTPGTSTWPIASHVISHMTF</sequence>
<dbReference type="EMBL" id="BMAW01058551">
    <property type="protein sequence ID" value="GFT16813.1"/>
    <property type="molecule type" value="Genomic_DNA"/>
</dbReference>
<name>A0A8X6NJ15_NEPPI</name>
<gene>
    <name evidence="2" type="ORF">NPIL_436201</name>
</gene>
<keyword evidence="3" id="KW-1185">Reference proteome</keyword>
<evidence type="ECO:0000313" key="2">
    <source>
        <dbReference type="EMBL" id="GFT16813.1"/>
    </source>
</evidence>
<comment type="caution">
    <text evidence="2">The sequence shown here is derived from an EMBL/GenBank/DDBJ whole genome shotgun (WGS) entry which is preliminary data.</text>
</comment>
<evidence type="ECO:0000313" key="3">
    <source>
        <dbReference type="Proteomes" id="UP000887013"/>
    </source>
</evidence>
<evidence type="ECO:0000256" key="1">
    <source>
        <dbReference type="SAM" id="SignalP"/>
    </source>
</evidence>
<feature type="chain" id="PRO_5036476063" evidence="1">
    <location>
        <begin position="34"/>
        <end position="102"/>
    </location>
</feature>
<organism evidence="2 3">
    <name type="scientific">Nephila pilipes</name>
    <name type="common">Giant wood spider</name>
    <name type="synonym">Nephila maculata</name>
    <dbReference type="NCBI Taxonomy" id="299642"/>
    <lineage>
        <taxon>Eukaryota</taxon>
        <taxon>Metazoa</taxon>
        <taxon>Ecdysozoa</taxon>
        <taxon>Arthropoda</taxon>
        <taxon>Chelicerata</taxon>
        <taxon>Arachnida</taxon>
        <taxon>Araneae</taxon>
        <taxon>Araneomorphae</taxon>
        <taxon>Entelegynae</taxon>
        <taxon>Araneoidea</taxon>
        <taxon>Nephilidae</taxon>
        <taxon>Nephila</taxon>
    </lineage>
</organism>